<name>A0A7I8J856_SPIIN</name>
<dbReference type="InterPro" id="IPR035994">
    <property type="entry name" value="Nucleoside_phosphorylase_sf"/>
</dbReference>
<dbReference type="EMBL" id="LR743596">
    <property type="protein sequence ID" value="CAA2626621.1"/>
    <property type="molecule type" value="Genomic_DNA"/>
</dbReference>
<dbReference type="EMBL" id="CACRZD030000009">
    <property type="protein sequence ID" value="CAA6665925.1"/>
    <property type="molecule type" value="Genomic_DNA"/>
</dbReference>
<dbReference type="PANTHER" id="PTHR21234">
    <property type="entry name" value="PURINE NUCLEOSIDE PHOSPHORYLASE"/>
    <property type="match status" value="1"/>
</dbReference>
<dbReference type="SUPFAM" id="SSF53167">
    <property type="entry name" value="Purine and uridine phosphorylases"/>
    <property type="match status" value="1"/>
</dbReference>
<sequence>MGEGIWALCVVLLAVATLGAQVTYGDVPTEVQKKINSINQNGTYLGVVIPNAFELNPLLQSPSYSPDKGMPYVDFAGRRFRFGSLEGKKVILVMTGLGMINAATTTQLLLGLFKVEGVVQYGIAGNANPSFIIGDVVIPRFWAHSALWSWQRYGDGPKNELPFENTGDYTRKYGFLKFADYTQTVKSIPDADNLLNNVWYQPEEIFPVDGIPEESSTSSGFPLIPGLKLKGCVNSTLCLTRTPNVARVTRGMSASIFLDNAAYRDFLFSKFKFTPVDMESASVALVCHQQRIPFIIIRGLSDLAGGGSDESNEADTFVSLAAENTITAVVEFIKRL</sequence>
<reference evidence="3 4" key="1">
    <citation type="submission" date="2019-12" db="EMBL/GenBank/DDBJ databases">
        <authorList>
            <person name="Scholz U."/>
            <person name="Mascher M."/>
            <person name="Fiebig A."/>
        </authorList>
    </citation>
    <scope>NUCLEOTIDE SEQUENCE</scope>
</reference>
<dbReference type="CDD" id="cd09008">
    <property type="entry name" value="MTAN"/>
    <property type="match status" value="1"/>
</dbReference>
<dbReference type="Proteomes" id="UP001189122">
    <property type="component" value="Unassembled WGS sequence"/>
</dbReference>
<dbReference type="PANTHER" id="PTHR21234:SF19">
    <property type="entry name" value="BARK STORAGE PROTEIN B-LIKE"/>
    <property type="match status" value="1"/>
</dbReference>
<dbReference type="GO" id="GO:0003824">
    <property type="term" value="F:catalytic activity"/>
    <property type="evidence" value="ECO:0007669"/>
    <property type="project" value="InterPro"/>
</dbReference>
<dbReference type="InterPro" id="IPR000845">
    <property type="entry name" value="Nucleoside_phosphorylase_d"/>
</dbReference>
<evidence type="ECO:0000313" key="3">
    <source>
        <dbReference type="EMBL" id="CAA2626621.1"/>
    </source>
</evidence>
<feature type="domain" description="Nucleoside phosphorylase" evidence="2">
    <location>
        <begin position="45"/>
        <end position="140"/>
    </location>
</feature>
<organism evidence="3">
    <name type="scientific">Spirodela intermedia</name>
    <name type="common">Intermediate duckweed</name>
    <dbReference type="NCBI Taxonomy" id="51605"/>
    <lineage>
        <taxon>Eukaryota</taxon>
        <taxon>Viridiplantae</taxon>
        <taxon>Streptophyta</taxon>
        <taxon>Embryophyta</taxon>
        <taxon>Tracheophyta</taxon>
        <taxon>Spermatophyta</taxon>
        <taxon>Magnoliopsida</taxon>
        <taxon>Liliopsida</taxon>
        <taxon>Araceae</taxon>
        <taxon>Lemnoideae</taxon>
        <taxon>Spirodela</taxon>
    </lineage>
</organism>
<dbReference type="AlphaFoldDB" id="A0A7I8J856"/>
<proteinExistence type="predicted"/>
<accession>A0A7I8J856</accession>
<dbReference type="GO" id="GO:0009116">
    <property type="term" value="P:nucleoside metabolic process"/>
    <property type="evidence" value="ECO:0007669"/>
    <property type="project" value="InterPro"/>
</dbReference>
<evidence type="ECO:0000259" key="2">
    <source>
        <dbReference type="Pfam" id="PF01048"/>
    </source>
</evidence>
<dbReference type="Pfam" id="PF01048">
    <property type="entry name" value="PNP_UDP_1"/>
    <property type="match status" value="2"/>
</dbReference>
<keyword evidence="4" id="KW-1185">Reference proteome</keyword>
<evidence type="ECO:0000256" key="1">
    <source>
        <dbReference type="SAM" id="SignalP"/>
    </source>
</evidence>
<protein>
    <recommendedName>
        <fullName evidence="2">Nucleoside phosphorylase domain-containing protein</fullName>
    </recommendedName>
</protein>
<feature type="domain" description="Nucleoside phosphorylase" evidence="2">
    <location>
        <begin position="252"/>
        <end position="334"/>
    </location>
</feature>
<dbReference type="Gene3D" id="3.40.50.1580">
    <property type="entry name" value="Nucleoside phosphorylase domain"/>
    <property type="match status" value="1"/>
</dbReference>
<feature type="chain" id="PRO_5029690118" description="Nucleoside phosphorylase domain-containing protein" evidence="1">
    <location>
        <begin position="26"/>
        <end position="336"/>
    </location>
</feature>
<gene>
    <name evidence="3" type="ORF">SI7747_09012314</name>
</gene>
<keyword evidence="1" id="KW-0732">Signal</keyword>
<evidence type="ECO:0000313" key="4">
    <source>
        <dbReference type="Proteomes" id="UP001189122"/>
    </source>
</evidence>
<feature type="signal peptide" evidence="1">
    <location>
        <begin position="1"/>
        <end position="25"/>
    </location>
</feature>